<evidence type="ECO:0000313" key="4">
    <source>
        <dbReference type="WBParaSite" id="TCNE_0000659301-mRNA-1"/>
    </source>
</evidence>
<gene>
    <name evidence="2" type="ORF">TCNE_LOCUS6593</name>
</gene>
<evidence type="ECO:0000313" key="2">
    <source>
        <dbReference type="EMBL" id="VDM37914.1"/>
    </source>
</evidence>
<organism evidence="3 4">
    <name type="scientific">Toxocara canis</name>
    <name type="common">Canine roundworm</name>
    <dbReference type="NCBI Taxonomy" id="6265"/>
    <lineage>
        <taxon>Eukaryota</taxon>
        <taxon>Metazoa</taxon>
        <taxon>Ecdysozoa</taxon>
        <taxon>Nematoda</taxon>
        <taxon>Chromadorea</taxon>
        <taxon>Rhabditida</taxon>
        <taxon>Spirurina</taxon>
        <taxon>Ascaridomorpha</taxon>
        <taxon>Ascaridoidea</taxon>
        <taxon>Toxocaridae</taxon>
        <taxon>Toxocara</taxon>
    </lineage>
</organism>
<dbReference type="AlphaFoldDB" id="A0A183UDM3"/>
<feature type="domain" description="RYYR-CCHC" evidence="1">
    <location>
        <begin position="14"/>
        <end position="90"/>
    </location>
</feature>
<name>A0A183UDM3_TOXCA</name>
<dbReference type="EMBL" id="UYWY01019519">
    <property type="protein sequence ID" value="VDM37914.1"/>
    <property type="molecule type" value="Genomic_DNA"/>
</dbReference>
<dbReference type="InterPro" id="IPR057001">
    <property type="entry name" value="RYYR-CCHC"/>
</dbReference>
<sequence length="348" mass="39230">MCCRESGEGELCWRKTLSQQLRKTLITLPEKGGVRQYTCIRRTRDGSCEYYRCNNCTRWRRKTGFGRIAYIRVLEGHVISGKAAQHHPSCELIDATSALTKAIDRQCRVQVRNGQSNPRNAYKKGFKRAVELASLSGDCADRKFIVATAFPPWQRVRSAYFRMQRERLRKTSLPNADIVKAERVDDCSSHESQDGCMKTELSTESAVSSVESASSRAPLYNSAKVTCKVVSDMSKLTHLNNNEECVIVAPISFYEKKQSQFPELKSVARFKREARGNDSPAATGVLLKAANHSQRCDECNNIGNSVADCLREIEHVDVEIATQFKTELMEMMAKYRKSLLATCGTSHY</sequence>
<evidence type="ECO:0000313" key="3">
    <source>
        <dbReference type="Proteomes" id="UP000050794"/>
    </source>
</evidence>
<reference evidence="2 3" key="2">
    <citation type="submission" date="2018-11" db="EMBL/GenBank/DDBJ databases">
        <authorList>
            <consortium name="Pathogen Informatics"/>
        </authorList>
    </citation>
    <scope>NUCLEOTIDE SEQUENCE [LARGE SCALE GENOMIC DNA]</scope>
</reference>
<proteinExistence type="predicted"/>
<dbReference type="Pfam" id="PF23674">
    <property type="entry name" value="RYYR-CCHC"/>
    <property type="match status" value="1"/>
</dbReference>
<dbReference type="WBParaSite" id="TCNE_0000659301-mRNA-1">
    <property type="protein sequence ID" value="TCNE_0000659301-mRNA-1"/>
    <property type="gene ID" value="TCNE_0000659301"/>
</dbReference>
<protein>
    <submittedName>
        <fullName evidence="4">FLYWCH-type domain-containing protein</fullName>
    </submittedName>
</protein>
<evidence type="ECO:0000259" key="1">
    <source>
        <dbReference type="Pfam" id="PF23674"/>
    </source>
</evidence>
<reference evidence="4" key="1">
    <citation type="submission" date="2016-06" db="UniProtKB">
        <authorList>
            <consortium name="WormBaseParasite"/>
        </authorList>
    </citation>
    <scope>IDENTIFICATION</scope>
</reference>
<keyword evidence="3" id="KW-1185">Reference proteome</keyword>
<dbReference type="Proteomes" id="UP000050794">
    <property type="component" value="Unassembled WGS sequence"/>
</dbReference>
<accession>A0A183UDM3</accession>